<dbReference type="PANTHER" id="PTHR43235:SF1">
    <property type="entry name" value="GLUTAMINE AMIDOTRANSFERASE PB2B2.05-RELATED"/>
    <property type="match status" value="1"/>
</dbReference>
<reference evidence="3" key="1">
    <citation type="submission" date="2020-05" db="EMBL/GenBank/DDBJ databases">
        <title>Frigoriglobus tundricola gen. nov., sp. nov., a psychrotolerant cellulolytic planctomycete of the family Gemmataceae with two divergent copies of 16S rRNA gene.</title>
        <authorList>
            <person name="Kulichevskaya I.S."/>
            <person name="Ivanova A.A."/>
            <person name="Naumoff D.G."/>
            <person name="Beletsky A.V."/>
            <person name="Rijpstra W.I.C."/>
            <person name="Sinninghe Damste J.S."/>
            <person name="Mardanov A.V."/>
            <person name="Ravin N.V."/>
            <person name="Dedysh S.N."/>
        </authorList>
    </citation>
    <scope>NUCLEOTIDE SEQUENCE [LARGE SCALE GENOMIC DNA]</scope>
    <source>
        <strain evidence="3">PL17</strain>
    </source>
</reference>
<accession>A0A6M5YHB4</accession>
<dbReference type="GO" id="GO:0005829">
    <property type="term" value="C:cytosol"/>
    <property type="evidence" value="ECO:0007669"/>
    <property type="project" value="TreeGrafter"/>
</dbReference>
<dbReference type="PANTHER" id="PTHR43235">
    <property type="entry name" value="GLUTAMINE AMIDOTRANSFERASE PB2B2.05-RELATED"/>
    <property type="match status" value="1"/>
</dbReference>
<dbReference type="EMBL" id="CP053452">
    <property type="protein sequence ID" value="QJW92643.1"/>
    <property type="molecule type" value="Genomic_DNA"/>
</dbReference>
<dbReference type="GO" id="GO:0033969">
    <property type="term" value="F:gamma-glutamyl-gamma-aminobutyrate hydrolase activity"/>
    <property type="evidence" value="ECO:0007669"/>
    <property type="project" value="TreeGrafter"/>
</dbReference>
<evidence type="ECO:0000313" key="2">
    <source>
        <dbReference type="EMBL" id="QJW92643.1"/>
    </source>
</evidence>
<evidence type="ECO:0000313" key="3">
    <source>
        <dbReference type="Proteomes" id="UP000503447"/>
    </source>
</evidence>
<keyword evidence="2" id="KW-0808">Transferase</keyword>
<dbReference type="GO" id="GO:0006598">
    <property type="term" value="P:polyamine catabolic process"/>
    <property type="evidence" value="ECO:0007669"/>
    <property type="project" value="TreeGrafter"/>
</dbReference>
<dbReference type="GO" id="GO:0016740">
    <property type="term" value="F:transferase activity"/>
    <property type="evidence" value="ECO:0007669"/>
    <property type="project" value="UniProtKB-KW"/>
</dbReference>
<gene>
    <name evidence="2" type="ORF">FTUN_0140</name>
</gene>
<dbReference type="SUPFAM" id="SSF52317">
    <property type="entry name" value="Class I glutamine amidotransferase-like"/>
    <property type="match status" value="1"/>
</dbReference>
<dbReference type="InterPro" id="IPR029062">
    <property type="entry name" value="Class_I_gatase-like"/>
</dbReference>
<dbReference type="PROSITE" id="PS51273">
    <property type="entry name" value="GATASE_TYPE_1"/>
    <property type="match status" value="1"/>
</dbReference>
<dbReference type="InterPro" id="IPR044668">
    <property type="entry name" value="PuuD-like"/>
</dbReference>
<dbReference type="KEGG" id="ftj:FTUN_0140"/>
<dbReference type="Pfam" id="PF07722">
    <property type="entry name" value="Peptidase_C26"/>
    <property type="match status" value="1"/>
</dbReference>
<dbReference type="Gene3D" id="3.40.50.880">
    <property type="match status" value="1"/>
</dbReference>
<organism evidence="2 3">
    <name type="scientific">Frigoriglobus tundricola</name>
    <dbReference type="NCBI Taxonomy" id="2774151"/>
    <lineage>
        <taxon>Bacteria</taxon>
        <taxon>Pseudomonadati</taxon>
        <taxon>Planctomycetota</taxon>
        <taxon>Planctomycetia</taxon>
        <taxon>Gemmatales</taxon>
        <taxon>Gemmataceae</taxon>
        <taxon>Frigoriglobus</taxon>
    </lineage>
</organism>
<protein>
    <submittedName>
        <fullName evidence="2">Glutamine amidotransferase, class I</fullName>
    </submittedName>
</protein>
<dbReference type="CDD" id="cd01745">
    <property type="entry name" value="GATase1_2"/>
    <property type="match status" value="1"/>
</dbReference>
<keyword evidence="2" id="KW-0315">Glutamine amidotransferase</keyword>
<name>A0A6M5YHB4_9BACT</name>
<proteinExistence type="predicted"/>
<feature type="region of interest" description="Disordered" evidence="1">
    <location>
        <begin position="1"/>
        <end position="25"/>
    </location>
</feature>
<dbReference type="Proteomes" id="UP000503447">
    <property type="component" value="Chromosome"/>
</dbReference>
<keyword evidence="3" id="KW-1185">Reference proteome</keyword>
<evidence type="ECO:0000256" key="1">
    <source>
        <dbReference type="SAM" id="MobiDB-lite"/>
    </source>
</evidence>
<dbReference type="AlphaFoldDB" id="A0A6M5YHB4"/>
<dbReference type="InterPro" id="IPR011697">
    <property type="entry name" value="Peptidase_C26"/>
</dbReference>
<sequence>MTPRSPVTEDSLQMSARTKEVKEKLPAAPAPRPLIAVNADLVAPKNGAAFARLNIGYIDAIMAAGGLPLVLPPLRKDNLADIDALLDQCAGIVLTGGADMDPRRNGQPLTAVVNPMPARREEADRYLLAKIFERKLSVLGIGVGMQQLNVFAAGTLHLHLPTDNPKAMPHYDQTGAPHRHMVLIEEGTRLDDIYGTQELRVNSTHHQAVNQIGKRMRVAAKAPDGVIEAIESTDPNWFCVGVQWHPEAETASALDVQIFECFVQAAVRAADGVLAAA</sequence>